<evidence type="ECO:0000313" key="2">
    <source>
        <dbReference type="Proteomes" id="UP000636479"/>
    </source>
</evidence>
<proteinExistence type="predicted"/>
<sequence>MSLGTFPPELDDLFIQHLKGDVPSLAACGLVNRGWLALSRPLLFGEVVLRDQNSGSFVELLASSKSLTFLPHLHTLSIARPDTDLDSVHAFRNLVPQLAALSRVRNLRLFFVSWVGVSAETFDTFAAVFSNLRNLAAVYTTFGSPADFTALAGRLPHLEEVAVQGAFLTDGDDSAAPHLPPPTTLTVVRMKIYSNDGNPFGHIARWLAAAPPTAFRTLEAGTLWPTALPAAGALLAAVGPNLRQLDFALLNHVTDEEVRTYLPLAAHAPQLADLTLHIGLRRFHAPTPGRTRLHAPWVLLASATNSLQTLTLVLTIDYMYMLDALDWAHLNGELRRLERLQKLYFLVHCHNTVADSEKLVPPNIRGRMDTEVTVRVKIDVEVVLSARMFTRLHN</sequence>
<dbReference type="InterPro" id="IPR032675">
    <property type="entry name" value="LRR_dom_sf"/>
</dbReference>
<name>A0A8H6VPJ3_9AGAR</name>
<comment type="caution">
    <text evidence="1">The sequence shown here is derived from an EMBL/GenBank/DDBJ whole genome shotgun (WGS) entry which is preliminary data.</text>
</comment>
<keyword evidence="2" id="KW-1185">Reference proteome</keyword>
<dbReference type="OrthoDB" id="2787007at2759"/>
<dbReference type="GeneID" id="59352990"/>
<gene>
    <name evidence="1" type="ORF">MIND_01407600</name>
</gene>
<reference evidence="1" key="1">
    <citation type="submission" date="2020-05" db="EMBL/GenBank/DDBJ databases">
        <title>Mycena genomes resolve the evolution of fungal bioluminescence.</title>
        <authorList>
            <person name="Tsai I.J."/>
        </authorList>
    </citation>
    <scope>NUCLEOTIDE SEQUENCE</scope>
    <source>
        <strain evidence="1">171206Taipei</strain>
    </source>
</reference>
<dbReference type="AlphaFoldDB" id="A0A8H6VPJ3"/>
<dbReference type="RefSeq" id="XP_037213066.1">
    <property type="nucleotide sequence ID" value="XM_037370474.1"/>
</dbReference>
<dbReference type="EMBL" id="JACAZF010000018">
    <property type="protein sequence ID" value="KAF7288914.1"/>
    <property type="molecule type" value="Genomic_DNA"/>
</dbReference>
<dbReference type="Gene3D" id="3.80.10.10">
    <property type="entry name" value="Ribonuclease Inhibitor"/>
    <property type="match status" value="1"/>
</dbReference>
<organism evidence="1 2">
    <name type="scientific">Mycena indigotica</name>
    <dbReference type="NCBI Taxonomy" id="2126181"/>
    <lineage>
        <taxon>Eukaryota</taxon>
        <taxon>Fungi</taxon>
        <taxon>Dikarya</taxon>
        <taxon>Basidiomycota</taxon>
        <taxon>Agaricomycotina</taxon>
        <taxon>Agaricomycetes</taxon>
        <taxon>Agaricomycetidae</taxon>
        <taxon>Agaricales</taxon>
        <taxon>Marasmiineae</taxon>
        <taxon>Mycenaceae</taxon>
        <taxon>Mycena</taxon>
    </lineage>
</organism>
<protein>
    <submittedName>
        <fullName evidence="1">Uncharacterized protein</fullName>
    </submittedName>
</protein>
<evidence type="ECO:0000313" key="1">
    <source>
        <dbReference type="EMBL" id="KAF7288914.1"/>
    </source>
</evidence>
<dbReference type="Proteomes" id="UP000636479">
    <property type="component" value="Unassembled WGS sequence"/>
</dbReference>
<accession>A0A8H6VPJ3</accession>
<dbReference type="SUPFAM" id="SSF52047">
    <property type="entry name" value="RNI-like"/>
    <property type="match status" value="1"/>
</dbReference>